<feature type="compositionally biased region" description="Low complexity" evidence="1">
    <location>
        <begin position="443"/>
        <end position="452"/>
    </location>
</feature>
<organism evidence="2 3">
    <name type="scientific">Mustela putorius furo</name>
    <name type="common">European domestic ferret</name>
    <name type="synonym">Mustela furo</name>
    <dbReference type="NCBI Taxonomy" id="9669"/>
    <lineage>
        <taxon>Eukaryota</taxon>
        <taxon>Metazoa</taxon>
        <taxon>Chordata</taxon>
        <taxon>Craniata</taxon>
        <taxon>Vertebrata</taxon>
        <taxon>Euteleostomi</taxon>
        <taxon>Mammalia</taxon>
        <taxon>Eutheria</taxon>
        <taxon>Laurasiatheria</taxon>
        <taxon>Carnivora</taxon>
        <taxon>Caniformia</taxon>
        <taxon>Musteloidea</taxon>
        <taxon>Mustelidae</taxon>
        <taxon>Mustelinae</taxon>
        <taxon>Mustela</taxon>
    </lineage>
</organism>
<evidence type="ECO:0000256" key="1">
    <source>
        <dbReference type="SAM" id="MobiDB-lite"/>
    </source>
</evidence>
<feature type="compositionally biased region" description="Pro residues" evidence="1">
    <location>
        <begin position="701"/>
        <end position="721"/>
    </location>
</feature>
<proteinExistence type="predicted"/>
<feature type="region of interest" description="Disordered" evidence="1">
    <location>
        <begin position="599"/>
        <end position="671"/>
    </location>
</feature>
<feature type="compositionally biased region" description="Basic and acidic residues" evidence="1">
    <location>
        <begin position="369"/>
        <end position="379"/>
    </location>
</feature>
<feature type="compositionally biased region" description="Basic and acidic residues" evidence="1">
    <location>
        <begin position="336"/>
        <end position="350"/>
    </location>
</feature>
<protein>
    <submittedName>
        <fullName evidence="3">Basic proline-rich protein-like</fullName>
    </submittedName>
</protein>
<dbReference type="RefSeq" id="XP_044942467.1">
    <property type="nucleotide sequence ID" value="XM_045086532.1"/>
</dbReference>
<sequence>MSRLARTPWTRGLHTTRSPLLGLQGPCLATESHPRPRCPSTCPAGSAKKRRAPPPLPPPLDLGTRSVLSTSARRPPALRAPGCHGAWPPGSWRRAKGWPAALAGNRTRVNCLEGSYAHHYTTNAAQPGPPPDARPGFGPGGACTLSGHRLWPPPPPPSAPWPCPDDPPIHSAALLHGPAAAARRPTRASPTRLGRSVGPPACQPPLGGAGAARPLLVPPPPPTPLLPAGKPGLRDPRPSGHALPLGLLHRPPPQPDRAASNHRGEPRAAGHSSDALGTTEGPGWAVASPQARGPDAEEGKRVAVVDGEQAGRPSWPWRPLAARWRKEAKRAGGASVRRESGGGARGDQKGRLASPSGNRTPVSRVTGGDTHHYTNEDGGGHPAAPPLSACLPTPTPALDALLSTGARRLPHRTRPQTNVVRHPSSPPARLGADPAPRRPPNTPGRRGLWPGRRGSRGEKPPHGTSEAATERTGAREGQRPRRATGEERARGRGARSGQRAALWSPLEAWVRIPLLTSPPFALPYRGTGPQRARTPPYDPRRAPVPKALRPPADLGSPPGSCPPEQCLALGAVRFRHREQPVARAAHEPLPPGRLTLATPACLGPGTQVAQPPAGRPTTRPCRRPGPPGHNPKTPARSLNALPVRQLASSPSAERSCLSTTGPSWTPRESCGPELRHLASLSWRSGASMSYRRHAGGAHEPPQTPHPTTPHTPPPTLPPPHGTPDDRPALGAVGALARLPPAPGFRGETPAGQRLAAALDQGENAGGA</sequence>
<feature type="compositionally biased region" description="Pro residues" evidence="1">
    <location>
        <begin position="216"/>
        <end position="225"/>
    </location>
</feature>
<feature type="compositionally biased region" description="Basic and acidic residues" evidence="1">
    <location>
        <begin position="468"/>
        <end position="490"/>
    </location>
</feature>
<dbReference type="AlphaFoldDB" id="A0A8U0SIR3"/>
<feature type="region of interest" description="Disordered" evidence="1">
    <location>
        <begin position="688"/>
        <end position="767"/>
    </location>
</feature>
<feature type="region of interest" description="Disordered" evidence="1">
    <location>
        <begin position="153"/>
        <end position="172"/>
    </location>
</feature>
<feature type="compositionally biased region" description="Low complexity" evidence="1">
    <location>
        <begin position="389"/>
        <end position="404"/>
    </location>
</feature>
<feature type="region of interest" description="Disordered" evidence="1">
    <location>
        <begin position="518"/>
        <end position="561"/>
    </location>
</feature>
<feature type="compositionally biased region" description="Pro residues" evidence="1">
    <location>
        <begin position="153"/>
        <end position="166"/>
    </location>
</feature>
<evidence type="ECO:0000313" key="3">
    <source>
        <dbReference type="RefSeq" id="XP_044942467.1"/>
    </source>
</evidence>
<feature type="region of interest" description="Disordered" evidence="1">
    <location>
        <begin position="178"/>
        <end position="503"/>
    </location>
</feature>
<dbReference type="Proteomes" id="UP000000715">
    <property type="component" value="Unplaced"/>
</dbReference>
<feature type="compositionally biased region" description="Basic and acidic residues" evidence="1">
    <location>
        <begin position="294"/>
        <end position="303"/>
    </location>
</feature>
<feature type="region of interest" description="Disordered" evidence="1">
    <location>
        <begin position="1"/>
        <end position="64"/>
    </location>
</feature>
<dbReference type="OrthoDB" id="9721500at2759"/>
<keyword evidence="2" id="KW-1185">Reference proteome</keyword>
<accession>A0A8U0SIR3</accession>
<name>A0A8U0SIR3_MUSPF</name>
<reference evidence="3" key="1">
    <citation type="submission" date="2025-08" db="UniProtKB">
        <authorList>
            <consortium name="RefSeq"/>
        </authorList>
    </citation>
    <scope>IDENTIFICATION</scope>
    <source>
        <tissue evidence="3">Brain</tissue>
    </source>
</reference>
<dbReference type="GeneID" id="123393710"/>
<feature type="compositionally biased region" description="Low complexity" evidence="1">
    <location>
        <begin position="178"/>
        <end position="192"/>
    </location>
</feature>
<evidence type="ECO:0000313" key="2">
    <source>
        <dbReference type="Proteomes" id="UP000000715"/>
    </source>
</evidence>
<feature type="compositionally biased region" description="Polar residues" evidence="1">
    <location>
        <begin position="646"/>
        <end position="663"/>
    </location>
</feature>
<gene>
    <name evidence="3" type="primary">LOC123393710</name>
</gene>